<dbReference type="GO" id="GO:0017025">
    <property type="term" value="F:TBP-class protein binding"/>
    <property type="evidence" value="ECO:0007669"/>
    <property type="project" value="InterPro"/>
</dbReference>
<feature type="region of interest" description="Disordered" evidence="9">
    <location>
        <begin position="342"/>
        <end position="449"/>
    </location>
</feature>
<keyword evidence="13" id="KW-1185">Reference proteome</keyword>
<dbReference type="InterPro" id="IPR036915">
    <property type="entry name" value="Cyclin-like_sf"/>
</dbReference>
<sequence>MSVATARGAPPGRLLSINNSAPGRGPRRNAFQPTPPPAAPPQARARPTCCETPEVGFDAQDRRVCISCGELLSNESEIVAEITFGETAAGAAIVQGGFVGDGQRHANTLGGTVTGISETQVRQQAEQNGRDAIRKLCGILHQPDIVTERAHRIYTLALGLGFIRGRTINLVAAASIYYVCRQNPRNDVLLIDLAEKIEDNVWKLGDVHKALIKELVLHQQTPDRAHSQQEIEPLMLKYCRKLEFGEYSYRIAEDACKVLNRMQRDWMIQGRQPAGLCGACIILAARMNNFRRTVREVVYVVKVADTTINQRLHEFRRTRASDLTVKQFHEIGHRLKVTAVPPAIYKRTEREERKRKGAEEDSGVPNEEELQAAEAPRLVQPPSDRAAKKPTRTVKKRKTANGQAQSTAVDNGSAVDAANAGSPAGPRRDTDGFAIPDVPTRPSFEDVDTGEDLDQLAENVEPRDEDFELEIEADLENEINATIHDYEKTFKSFDHDPNHPLLQSVTARSQALMREHMTNNIPDHNIAITEDEFQDDPDVMDCLLSDDEIAQKERVWITENADWLREQQKKVLAKALEEASGKEPKPKQKRKISLLGDGSVLEGERPTSTRASVEKMQAKRNSKQTKFSRAINYEMLNSAYAEEDGLPSEGSTPGDGTPSAVGTPARPQTQVEAAEELGVEYEGEVQVEEEGYNTYLHQYDEEGNYIEPVQEEEEEEYNYDDY</sequence>
<evidence type="ECO:0000256" key="4">
    <source>
        <dbReference type="ARBA" id="ARBA00022771"/>
    </source>
</evidence>
<dbReference type="GO" id="GO:0070897">
    <property type="term" value="P:transcription preinitiation complex assembly"/>
    <property type="evidence" value="ECO:0007669"/>
    <property type="project" value="InterPro"/>
</dbReference>
<evidence type="ECO:0000256" key="2">
    <source>
        <dbReference type="ARBA" id="ARBA00010857"/>
    </source>
</evidence>
<feature type="region of interest" description="Disordered" evidence="9">
    <location>
        <begin position="576"/>
        <end position="610"/>
    </location>
</feature>
<feature type="compositionally biased region" description="Basic and acidic residues" evidence="9">
    <location>
        <begin position="346"/>
        <end position="359"/>
    </location>
</feature>
<dbReference type="PANTHER" id="PTHR11618:SF4">
    <property type="entry name" value="TRANSCRIPTION FACTOR IIIB 90 KDA SUBUNIT"/>
    <property type="match status" value="1"/>
</dbReference>
<feature type="domain" description="Transcription factor TFIIB cyclin-like" evidence="10">
    <location>
        <begin position="235"/>
        <end position="317"/>
    </location>
</feature>
<evidence type="ECO:0000313" key="13">
    <source>
        <dbReference type="Proteomes" id="UP000799770"/>
    </source>
</evidence>
<dbReference type="Gene3D" id="1.20.5.650">
    <property type="entry name" value="Single helix bin"/>
    <property type="match status" value="1"/>
</dbReference>
<evidence type="ECO:0000256" key="9">
    <source>
        <dbReference type="SAM" id="MobiDB-lite"/>
    </source>
</evidence>
<evidence type="ECO:0000256" key="3">
    <source>
        <dbReference type="ARBA" id="ARBA00022723"/>
    </source>
</evidence>
<feature type="compositionally biased region" description="Acidic residues" evidence="9">
    <location>
        <begin position="360"/>
        <end position="371"/>
    </location>
</feature>
<evidence type="ECO:0000256" key="6">
    <source>
        <dbReference type="ARBA" id="ARBA00023015"/>
    </source>
</evidence>
<feature type="region of interest" description="Disordered" evidence="9">
    <location>
        <begin position="702"/>
        <end position="722"/>
    </location>
</feature>
<keyword evidence="7" id="KW-0804">Transcription</keyword>
<dbReference type="GO" id="GO:0005634">
    <property type="term" value="C:nucleus"/>
    <property type="evidence" value="ECO:0007669"/>
    <property type="project" value="UniProtKB-SubCell"/>
</dbReference>
<feature type="compositionally biased region" description="Basic and acidic residues" evidence="9">
    <location>
        <begin position="576"/>
        <end position="586"/>
    </location>
</feature>
<evidence type="ECO:0000259" key="11">
    <source>
        <dbReference type="Pfam" id="PF07741"/>
    </source>
</evidence>
<feature type="domain" description="Brf1 TBP-binding" evidence="11">
    <location>
        <begin position="531"/>
        <end position="638"/>
    </location>
</feature>
<dbReference type="EMBL" id="ML977322">
    <property type="protein sequence ID" value="KAF2115861.1"/>
    <property type="molecule type" value="Genomic_DNA"/>
</dbReference>
<dbReference type="InterPro" id="IPR011665">
    <property type="entry name" value="BRF1_TBP-bd_dom"/>
</dbReference>
<dbReference type="SUPFAM" id="SSF47954">
    <property type="entry name" value="Cyclin-like"/>
    <property type="match status" value="2"/>
</dbReference>
<dbReference type="PANTHER" id="PTHR11618">
    <property type="entry name" value="TRANSCRIPTION INITIATION FACTOR IIB-RELATED"/>
    <property type="match status" value="1"/>
</dbReference>
<gene>
    <name evidence="12" type="ORF">BDV96DRAFT_492110</name>
</gene>
<dbReference type="GO" id="GO:0000126">
    <property type="term" value="C:transcription factor TFIIIB complex"/>
    <property type="evidence" value="ECO:0007669"/>
    <property type="project" value="TreeGrafter"/>
</dbReference>
<keyword evidence="4" id="KW-0863">Zinc-finger</keyword>
<dbReference type="InterPro" id="IPR000812">
    <property type="entry name" value="TFIIB"/>
</dbReference>
<dbReference type="Gene3D" id="1.10.472.10">
    <property type="entry name" value="Cyclin-like"/>
    <property type="match status" value="2"/>
</dbReference>
<feature type="domain" description="Transcription factor TFIIB cyclin-like" evidence="10">
    <location>
        <begin position="123"/>
        <end position="184"/>
    </location>
</feature>
<dbReference type="GO" id="GO:0001006">
    <property type="term" value="F:RNA polymerase III type 3 promoter sequence-specific DNA binding"/>
    <property type="evidence" value="ECO:0007669"/>
    <property type="project" value="TreeGrafter"/>
</dbReference>
<comment type="similarity">
    <text evidence="2">Belongs to the TFIIB family.</text>
</comment>
<dbReference type="Proteomes" id="UP000799770">
    <property type="component" value="Unassembled WGS sequence"/>
</dbReference>
<evidence type="ECO:0000256" key="5">
    <source>
        <dbReference type="ARBA" id="ARBA00022833"/>
    </source>
</evidence>
<keyword evidence="3" id="KW-0479">Metal-binding</keyword>
<name>A0A6A5ZBQ0_9PLEO</name>
<protein>
    <recommendedName>
        <fullName evidence="14">Cyclin-like protein</fullName>
    </recommendedName>
</protein>
<feature type="region of interest" description="Disordered" evidence="9">
    <location>
        <begin position="1"/>
        <end position="47"/>
    </location>
</feature>
<keyword evidence="8" id="KW-0539">Nucleus</keyword>
<evidence type="ECO:0000313" key="12">
    <source>
        <dbReference type="EMBL" id="KAF2115861.1"/>
    </source>
</evidence>
<reference evidence="12" key="1">
    <citation type="journal article" date="2020" name="Stud. Mycol.">
        <title>101 Dothideomycetes genomes: a test case for predicting lifestyles and emergence of pathogens.</title>
        <authorList>
            <person name="Haridas S."/>
            <person name="Albert R."/>
            <person name="Binder M."/>
            <person name="Bloem J."/>
            <person name="Labutti K."/>
            <person name="Salamov A."/>
            <person name="Andreopoulos B."/>
            <person name="Baker S."/>
            <person name="Barry K."/>
            <person name="Bills G."/>
            <person name="Bluhm B."/>
            <person name="Cannon C."/>
            <person name="Castanera R."/>
            <person name="Culley D."/>
            <person name="Daum C."/>
            <person name="Ezra D."/>
            <person name="Gonzalez J."/>
            <person name="Henrissat B."/>
            <person name="Kuo A."/>
            <person name="Liang C."/>
            <person name="Lipzen A."/>
            <person name="Lutzoni F."/>
            <person name="Magnuson J."/>
            <person name="Mondo S."/>
            <person name="Nolan M."/>
            <person name="Ohm R."/>
            <person name="Pangilinan J."/>
            <person name="Park H.-J."/>
            <person name="Ramirez L."/>
            <person name="Alfaro M."/>
            <person name="Sun H."/>
            <person name="Tritt A."/>
            <person name="Yoshinaga Y."/>
            <person name="Zwiers L.-H."/>
            <person name="Turgeon B."/>
            <person name="Goodwin S."/>
            <person name="Spatafora J."/>
            <person name="Crous P."/>
            <person name="Grigoriev I."/>
        </authorList>
    </citation>
    <scope>NUCLEOTIDE SEQUENCE</scope>
    <source>
        <strain evidence="12">CBS 627.86</strain>
    </source>
</reference>
<dbReference type="AlphaFoldDB" id="A0A6A5ZBQ0"/>
<keyword evidence="6" id="KW-0805">Transcription regulation</keyword>
<accession>A0A6A5ZBQ0</accession>
<dbReference type="Pfam" id="PF07741">
    <property type="entry name" value="BRF1"/>
    <property type="match status" value="1"/>
</dbReference>
<evidence type="ECO:0000259" key="10">
    <source>
        <dbReference type="Pfam" id="PF00382"/>
    </source>
</evidence>
<feature type="compositionally biased region" description="Polar residues" evidence="9">
    <location>
        <begin position="401"/>
        <end position="410"/>
    </location>
</feature>
<proteinExistence type="inferred from homology"/>
<feature type="region of interest" description="Disordered" evidence="9">
    <location>
        <begin position="642"/>
        <end position="670"/>
    </location>
</feature>
<dbReference type="GO" id="GO:0008270">
    <property type="term" value="F:zinc ion binding"/>
    <property type="evidence" value="ECO:0007669"/>
    <property type="project" value="UniProtKB-KW"/>
</dbReference>
<dbReference type="GO" id="GO:0000995">
    <property type="term" value="F:RNA polymerase III general transcription initiation factor activity"/>
    <property type="evidence" value="ECO:0007669"/>
    <property type="project" value="TreeGrafter"/>
</dbReference>
<feature type="compositionally biased region" description="Basic residues" evidence="9">
    <location>
        <begin position="388"/>
        <end position="399"/>
    </location>
</feature>
<evidence type="ECO:0008006" key="14">
    <source>
        <dbReference type="Google" id="ProtNLM"/>
    </source>
</evidence>
<dbReference type="GO" id="GO:0097550">
    <property type="term" value="C:transcription preinitiation complex"/>
    <property type="evidence" value="ECO:0007669"/>
    <property type="project" value="TreeGrafter"/>
</dbReference>
<evidence type="ECO:0000256" key="7">
    <source>
        <dbReference type="ARBA" id="ARBA00023163"/>
    </source>
</evidence>
<evidence type="ECO:0000256" key="8">
    <source>
        <dbReference type="ARBA" id="ARBA00023242"/>
    </source>
</evidence>
<dbReference type="FunFam" id="1.10.472.10:FF:000002">
    <property type="entry name" value="Transcription factor IIIB 90 kDa subunit"/>
    <property type="match status" value="1"/>
</dbReference>
<evidence type="ECO:0000256" key="1">
    <source>
        <dbReference type="ARBA" id="ARBA00004123"/>
    </source>
</evidence>
<comment type="subcellular location">
    <subcellularLocation>
        <location evidence="1">Nucleus</location>
    </subcellularLocation>
</comment>
<dbReference type="Pfam" id="PF00382">
    <property type="entry name" value="TFIIB"/>
    <property type="match status" value="2"/>
</dbReference>
<keyword evidence="5" id="KW-0862">Zinc</keyword>
<dbReference type="OrthoDB" id="511529at2759"/>
<organism evidence="12 13">
    <name type="scientific">Lophiotrema nucula</name>
    <dbReference type="NCBI Taxonomy" id="690887"/>
    <lineage>
        <taxon>Eukaryota</taxon>
        <taxon>Fungi</taxon>
        <taxon>Dikarya</taxon>
        <taxon>Ascomycota</taxon>
        <taxon>Pezizomycotina</taxon>
        <taxon>Dothideomycetes</taxon>
        <taxon>Pleosporomycetidae</taxon>
        <taxon>Pleosporales</taxon>
        <taxon>Lophiotremataceae</taxon>
        <taxon>Lophiotrema</taxon>
    </lineage>
</organism>
<dbReference type="InterPro" id="IPR013150">
    <property type="entry name" value="TFIIB_cyclin"/>
</dbReference>